<keyword evidence="1" id="KW-0812">Transmembrane</keyword>
<evidence type="ECO:0000256" key="1">
    <source>
        <dbReference type="SAM" id="Phobius"/>
    </source>
</evidence>
<protein>
    <recommendedName>
        <fullName evidence="3">PLAC8 family protein</fullName>
    </recommendedName>
</protein>
<dbReference type="NCBIfam" id="TIGR01571">
    <property type="entry name" value="A_thal_Cys_rich"/>
    <property type="match status" value="1"/>
</dbReference>
<dbReference type="AlphaFoldDB" id="A0A7S2XRF8"/>
<feature type="transmembrane region" description="Helical" evidence="1">
    <location>
        <begin position="148"/>
        <end position="164"/>
    </location>
</feature>
<gene>
    <name evidence="2" type="ORF">ASEP1449_LOCUS9754</name>
</gene>
<accession>A0A7S2XRF8</accession>
<feature type="transmembrane region" description="Helical" evidence="1">
    <location>
        <begin position="184"/>
        <end position="206"/>
    </location>
</feature>
<dbReference type="EMBL" id="HBHQ01014608">
    <property type="protein sequence ID" value="CAD9817922.1"/>
    <property type="molecule type" value="Transcribed_RNA"/>
</dbReference>
<keyword evidence="1" id="KW-0472">Membrane</keyword>
<keyword evidence="1" id="KW-1133">Transmembrane helix</keyword>
<dbReference type="InterPro" id="IPR006461">
    <property type="entry name" value="PLAC_motif_containing"/>
</dbReference>
<name>A0A7S2XRF8_9STRA</name>
<proteinExistence type="predicted"/>
<reference evidence="2" key="1">
    <citation type="submission" date="2021-01" db="EMBL/GenBank/DDBJ databases">
        <authorList>
            <person name="Corre E."/>
            <person name="Pelletier E."/>
            <person name="Niang G."/>
            <person name="Scheremetjew M."/>
            <person name="Finn R."/>
            <person name="Kale V."/>
            <person name="Holt S."/>
            <person name="Cochrane G."/>
            <person name="Meng A."/>
            <person name="Brown T."/>
            <person name="Cohen L."/>
        </authorList>
    </citation>
    <scope>NUCLEOTIDE SEQUENCE</scope>
    <source>
        <strain evidence="2">CCMP2084</strain>
    </source>
</reference>
<evidence type="ECO:0008006" key="3">
    <source>
        <dbReference type="Google" id="ProtNLM"/>
    </source>
</evidence>
<sequence>MLVGKAMNKYSAVATATTATMVEIVAPTSLREGYTVDAVYNGIPFKATVPPGGVEKGQTFVVPFSPDMMTETPVPNEFTGLSSGDDAPLYQWKDGIGDCCRLGVVHPSFLNACCCPQILMAQVLTRMRMNWLGTPSVEGEWKKTFQRVLTIVVVYFTLSTIFAPPAPDFTVDGKIIQNSPPAPVWLVIVSNLINGAFGLYTVIVLMKLRKAVRTRYHIPEQNCPGMEDFCCSFWCTCCTVAQLARHTANYEDRRAICCSKTGLPERAPVMIV</sequence>
<evidence type="ECO:0000313" key="2">
    <source>
        <dbReference type="EMBL" id="CAD9817922.1"/>
    </source>
</evidence>
<organism evidence="2">
    <name type="scientific">Attheya septentrionalis</name>
    <dbReference type="NCBI Taxonomy" id="420275"/>
    <lineage>
        <taxon>Eukaryota</taxon>
        <taxon>Sar</taxon>
        <taxon>Stramenopiles</taxon>
        <taxon>Ochrophyta</taxon>
        <taxon>Bacillariophyta</taxon>
        <taxon>Coscinodiscophyceae</taxon>
        <taxon>Chaetocerotophycidae</taxon>
        <taxon>Chaetocerotales</taxon>
        <taxon>Attheyaceae</taxon>
        <taxon>Attheya</taxon>
    </lineage>
</organism>
<dbReference type="Pfam" id="PF04749">
    <property type="entry name" value="PLAC8"/>
    <property type="match status" value="1"/>
</dbReference>